<dbReference type="PANTHER" id="PTHR47506:SF3">
    <property type="entry name" value="HTH-TYPE TRANSCRIPTIONAL REGULATOR LMRA"/>
    <property type="match status" value="1"/>
</dbReference>
<dbReference type="OrthoDB" id="9809772at2"/>
<dbReference type="InterPro" id="IPR036271">
    <property type="entry name" value="Tet_transcr_reg_TetR-rel_C_sf"/>
</dbReference>
<name>A0A540X0N6_9BACT</name>
<dbReference type="PROSITE" id="PS50977">
    <property type="entry name" value="HTH_TETR_2"/>
    <property type="match status" value="1"/>
</dbReference>
<dbReference type="RefSeq" id="WP_141643537.1">
    <property type="nucleotide sequence ID" value="NZ_VIFM01000059.1"/>
</dbReference>
<dbReference type="Pfam" id="PF00440">
    <property type="entry name" value="TetR_N"/>
    <property type="match status" value="1"/>
</dbReference>
<accession>A0A540X0N6</accession>
<keyword evidence="7" id="KW-1185">Reference proteome</keyword>
<dbReference type="InterPro" id="IPR054156">
    <property type="entry name" value="YxaF_TetR_C"/>
</dbReference>
<protein>
    <submittedName>
        <fullName evidence="6">TetR/AcrR family transcriptional regulator</fullName>
    </submittedName>
</protein>
<keyword evidence="3" id="KW-0804">Transcription</keyword>
<keyword evidence="2 4" id="KW-0238">DNA-binding</keyword>
<dbReference type="PANTHER" id="PTHR47506">
    <property type="entry name" value="TRANSCRIPTIONAL REGULATORY PROTEIN"/>
    <property type="match status" value="1"/>
</dbReference>
<sequence>MSKGEDTRRRMIAAAAEMLERSGYAGAGIQELLEAGKAPRGSLYFHFPGGKEQLAVEALQVSASEVTRLLDAHLATERGLVAGLRRALATLADRAEASGFEKGCPVSAVVLSSGATPEPVRAAAAEALRAWQQLLTERLRAEGLTPTESRRRAALLLSSIEGALLLMRAHRSRAPVEELSKELERLLSLD</sequence>
<evidence type="ECO:0000313" key="6">
    <source>
        <dbReference type="EMBL" id="TQF14753.1"/>
    </source>
</evidence>
<dbReference type="SUPFAM" id="SSF48498">
    <property type="entry name" value="Tetracyclin repressor-like, C-terminal domain"/>
    <property type="match status" value="1"/>
</dbReference>
<evidence type="ECO:0000256" key="2">
    <source>
        <dbReference type="ARBA" id="ARBA00023125"/>
    </source>
</evidence>
<feature type="domain" description="HTH tetR-type" evidence="5">
    <location>
        <begin position="5"/>
        <end position="65"/>
    </location>
</feature>
<evidence type="ECO:0000313" key="7">
    <source>
        <dbReference type="Proteomes" id="UP000315369"/>
    </source>
</evidence>
<dbReference type="EMBL" id="VIFM01000059">
    <property type="protein sequence ID" value="TQF14753.1"/>
    <property type="molecule type" value="Genomic_DNA"/>
</dbReference>
<keyword evidence="1" id="KW-0805">Transcription regulation</keyword>
<dbReference type="InterPro" id="IPR009057">
    <property type="entry name" value="Homeodomain-like_sf"/>
</dbReference>
<reference evidence="6 7" key="1">
    <citation type="submission" date="2019-06" db="EMBL/GenBank/DDBJ databases">
        <authorList>
            <person name="Livingstone P."/>
            <person name="Whitworth D."/>
        </authorList>
    </citation>
    <scope>NUCLEOTIDE SEQUENCE [LARGE SCALE GENOMIC DNA]</scope>
    <source>
        <strain evidence="6 7">AM401</strain>
    </source>
</reference>
<dbReference type="Proteomes" id="UP000315369">
    <property type="component" value="Unassembled WGS sequence"/>
</dbReference>
<comment type="caution">
    <text evidence="6">The sequence shown here is derived from an EMBL/GenBank/DDBJ whole genome shotgun (WGS) entry which is preliminary data.</text>
</comment>
<evidence type="ECO:0000256" key="1">
    <source>
        <dbReference type="ARBA" id="ARBA00023015"/>
    </source>
</evidence>
<evidence type="ECO:0000256" key="4">
    <source>
        <dbReference type="PROSITE-ProRule" id="PRU00335"/>
    </source>
</evidence>
<dbReference type="Pfam" id="PF21993">
    <property type="entry name" value="TetR_C_13_2"/>
    <property type="match status" value="1"/>
</dbReference>
<evidence type="ECO:0000259" key="5">
    <source>
        <dbReference type="PROSITE" id="PS50977"/>
    </source>
</evidence>
<feature type="DNA-binding region" description="H-T-H motif" evidence="4">
    <location>
        <begin position="28"/>
        <end position="47"/>
    </location>
</feature>
<gene>
    <name evidence="6" type="ORF">FJV41_16950</name>
</gene>
<dbReference type="InterPro" id="IPR001647">
    <property type="entry name" value="HTH_TetR"/>
</dbReference>
<evidence type="ECO:0000256" key="3">
    <source>
        <dbReference type="ARBA" id="ARBA00023163"/>
    </source>
</evidence>
<dbReference type="SUPFAM" id="SSF46689">
    <property type="entry name" value="Homeodomain-like"/>
    <property type="match status" value="1"/>
</dbReference>
<dbReference type="AlphaFoldDB" id="A0A540X0N6"/>
<dbReference type="Gene3D" id="1.10.357.10">
    <property type="entry name" value="Tetracycline Repressor, domain 2"/>
    <property type="match status" value="1"/>
</dbReference>
<dbReference type="GO" id="GO:0003677">
    <property type="term" value="F:DNA binding"/>
    <property type="evidence" value="ECO:0007669"/>
    <property type="project" value="UniProtKB-UniRule"/>
</dbReference>
<proteinExistence type="predicted"/>
<organism evidence="6 7">
    <name type="scientific">Myxococcus llanfairpwllgwyngyllgogerychwyrndrobwllllantysiliogogogochensis</name>
    <dbReference type="NCBI Taxonomy" id="2590453"/>
    <lineage>
        <taxon>Bacteria</taxon>
        <taxon>Pseudomonadati</taxon>
        <taxon>Myxococcota</taxon>
        <taxon>Myxococcia</taxon>
        <taxon>Myxococcales</taxon>
        <taxon>Cystobacterineae</taxon>
        <taxon>Myxococcaceae</taxon>
        <taxon>Myxococcus</taxon>
    </lineage>
</organism>